<dbReference type="InterPro" id="IPR025343">
    <property type="entry name" value="DUF4099"/>
</dbReference>
<dbReference type="EMBL" id="CZAP01000006">
    <property type="protein sequence ID" value="CUP49090.1"/>
    <property type="molecule type" value="Genomic_DNA"/>
</dbReference>
<dbReference type="Pfam" id="PF13351">
    <property type="entry name" value="DUF4099"/>
    <property type="match status" value="1"/>
</dbReference>
<protein>
    <submittedName>
        <fullName evidence="4">Copper amine oxidase domain-containing protein</fullName>
    </submittedName>
</protein>
<evidence type="ECO:0000256" key="1">
    <source>
        <dbReference type="SAM" id="MobiDB-lite"/>
    </source>
</evidence>
<accession>A0A174NRA9</accession>
<feature type="compositionally biased region" description="Polar residues" evidence="1">
    <location>
        <begin position="422"/>
        <end position="432"/>
    </location>
</feature>
<reference evidence="4 5" key="1">
    <citation type="submission" date="2015-09" db="EMBL/GenBank/DDBJ databases">
        <authorList>
            <consortium name="Pathogen Informatics"/>
        </authorList>
    </citation>
    <scope>NUCLEOTIDE SEQUENCE [LARGE SCALE GENOMIC DNA]</scope>
    <source>
        <strain evidence="4 5">2789STDY5834899</strain>
    </source>
</reference>
<evidence type="ECO:0000313" key="5">
    <source>
        <dbReference type="Proteomes" id="UP000095576"/>
    </source>
</evidence>
<evidence type="ECO:0000259" key="2">
    <source>
        <dbReference type="Pfam" id="PF13101"/>
    </source>
</evidence>
<proteinExistence type="predicted"/>
<feature type="region of interest" description="Disordered" evidence="1">
    <location>
        <begin position="400"/>
        <end position="442"/>
    </location>
</feature>
<feature type="compositionally biased region" description="Basic and acidic residues" evidence="1">
    <location>
        <begin position="433"/>
        <end position="442"/>
    </location>
</feature>
<dbReference type="AlphaFoldDB" id="A0A174NRA9"/>
<feature type="domain" description="DUF3945" evidence="2">
    <location>
        <begin position="346"/>
        <end position="396"/>
    </location>
</feature>
<dbReference type="Pfam" id="PF13101">
    <property type="entry name" value="DUF3945"/>
    <property type="match status" value="2"/>
</dbReference>
<evidence type="ECO:0000313" key="4">
    <source>
        <dbReference type="EMBL" id="CUP49090.1"/>
    </source>
</evidence>
<dbReference type="InterPro" id="IPR025222">
    <property type="entry name" value="DUF3945"/>
</dbReference>
<dbReference type="RefSeq" id="WP_032588452.1">
    <property type="nucleotide sequence ID" value="NZ_CZAP01000006.1"/>
</dbReference>
<organism evidence="4 5">
    <name type="scientific">Bacteroides thetaiotaomicron</name>
    <dbReference type="NCBI Taxonomy" id="818"/>
    <lineage>
        <taxon>Bacteria</taxon>
        <taxon>Pseudomonadati</taxon>
        <taxon>Bacteroidota</taxon>
        <taxon>Bacteroidia</taxon>
        <taxon>Bacteroidales</taxon>
        <taxon>Bacteroidaceae</taxon>
        <taxon>Bacteroides</taxon>
    </lineage>
</organism>
<evidence type="ECO:0000259" key="3">
    <source>
        <dbReference type="Pfam" id="PF13351"/>
    </source>
</evidence>
<dbReference type="Proteomes" id="UP000095576">
    <property type="component" value="Unassembled WGS sequence"/>
</dbReference>
<gene>
    <name evidence="4" type="ORF">ERS852511_02276</name>
</gene>
<sequence>MDNLKDFKNEALVVTNASDGNTPHIVQGIEPDGSLRTKPLAQAKPSETFLHIDRNESVIGTFFSNMNRQYDRPSDFRFYHLPVEMLSAAKELVEIFKFPKENEQLLSSYAIDIRQPAQEQSITGDTPQQTTRWGVDEVDWQQLARMGVTPESLGETGIQRLLNGHESAVLDIRISFEGIDFETPACIRLVESAGGKPVLNVECCKRYPELDRPYMGTELSPEVKENLSKSNNAGCVVELELTGGVRESCLLSLNPKTNRLHHVPVSEITIPQEVNRVRLSDDQTTRLARGESVLVENMWSEKKQGYYDARLQYNVCKGGFTYDFRGLNRKQAQSETQMRSRELVIPQVLKGVGLTPEVREKLAAGKTVHIKNMTDNEGNLFSAFVRVNHERAKFDFFKWNPDKSKKQGQSQQAAVRQDSTKPENTVSRNRPVQKTDKKGVSI</sequence>
<feature type="domain" description="DUF3945" evidence="2">
    <location>
        <begin position="271"/>
        <end position="325"/>
    </location>
</feature>
<feature type="domain" description="DUF4099" evidence="3">
    <location>
        <begin position="135"/>
        <end position="213"/>
    </location>
</feature>
<name>A0A174NRA9_BACT4</name>